<dbReference type="AlphaFoldDB" id="A0A5C6CJB6"/>
<evidence type="ECO:0000313" key="1">
    <source>
        <dbReference type="EMBL" id="TWU24452.1"/>
    </source>
</evidence>
<dbReference type="EMBL" id="SJPT01000003">
    <property type="protein sequence ID" value="TWU24452.1"/>
    <property type="molecule type" value="Genomic_DNA"/>
</dbReference>
<organism evidence="1 2">
    <name type="scientific">Novipirellula galeiformis</name>
    <dbReference type="NCBI Taxonomy" id="2528004"/>
    <lineage>
        <taxon>Bacteria</taxon>
        <taxon>Pseudomonadati</taxon>
        <taxon>Planctomycetota</taxon>
        <taxon>Planctomycetia</taxon>
        <taxon>Pirellulales</taxon>
        <taxon>Pirellulaceae</taxon>
        <taxon>Novipirellula</taxon>
    </lineage>
</organism>
<comment type="caution">
    <text evidence="1">The sequence shown here is derived from an EMBL/GenBank/DDBJ whole genome shotgun (WGS) entry which is preliminary data.</text>
</comment>
<proteinExistence type="predicted"/>
<dbReference type="Proteomes" id="UP000316304">
    <property type="component" value="Unassembled WGS sequence"/>
</dbReference>
<keyword evidence="2" id="KW-1185">Reference proteome</keyword>
<protein>
    <submittedName>
        <fullName evidence="1">Uncharacterized protein</fullName>
    </submittedName>
</protein>
<gene>
    <name evidence="1" type="ORF">Pla52o_23790</name>
</gene>
<name>A0A5C6CJB6_9BACT</name>
<evidence type="ECO:0000313" key="2">
    <source>
        <dbReference type="Proteomes" id="UP000316304"/>
    </source>
</evidence>
<sequence length="70" mass="7937">MPETVCTSFDVVGEAVMSFAGCVETHLHQEMDVLSEDIVFVSIILIRKLIRILYFEAQNVMSFWGVSLKI</sequence>
<reference evidence="1 2" key="1">
    <citation type="submission" date="2019-02" db="EMBL/GenBank/DDBJ databases">
        <title>Deep-cultivation of Planctomycetes and their phenomic and genomic characterization uncovers novel biology.</title>
        <authorList>
            <person name="Wiegand S."/>
            <person name="Jogler M."/>
            <person name="Boedeker C."/>
            <person name="Pinto D."/>
            <person name="Vollmers J."/>
            <person name="Rivas-Marin E."/>
            <person name="Kohn T."/>
            <person name="Peeters S.H."/>
            <person name="Heuer A."/>
            <person name="Rast P."/>
            <person name="Oberbeckmann S."/>
            <person name="Bunk B."/>
            <person name="Jeske O."/>
            <person name="Meyerdierks A."/>
            <person name="Storesund J.E."/>
            <person name="Kallscheuer N."/>
            <person name="Luecker S."/>
            <person name="Lage O.M."/>
            <person name="Pohl T."/>
            <person name="Merkel B.J."/>
            <person name="Hornburger P."/>
            <person name="Mueller R.-W."/>
            <person name="Bruemmer F."/>
            <person name="Labrenz M."/>
            <person name="Spormann A.M."/>
            <person name="Op Den Camp H."/>
            <person name="Overmann J."/>
            <person name="Amann R."/>
            <person name="Jetten M.S.M."/>
            <person name="Mascher T."/>
            <person name="Medema M.H."/>
            <person name="Devos D.P."/>
            <person name="Kaster A.-K."/>
            <person name="Ovreas L."/>
            <person name="Rohde M."/>
            <person name="Galperin M.Y."/>
            <person name="Jogler C."/>
        </authorList>
    </citation>
    <scope>NUCLEOTIDE SEQUENCE [LARGE SCALE GENOMIC DNA]</scope>
    <source>
        <strain evidence="1 2">Pla52o</strain>
    </source>
</reference>
<accession>A0A5C6CJB6</accession>